<dbReference type="InterPro" id="IPR009339">
    <property type="entry name" value="DUF998"/>
</dbReference>
<dbReference type="AlphaFoldDB" id="A0A4Q2SZG8"/>
<evidence type="ECO:0000256" key="1">
    <source>
        <dbReference type="SAM" id="Phobius"/>
    </source>
</evidence>
<evidence type="ECO:0000313" key="2">
    <source>
        <dbReference type="EMBL" id="RYC11462.1"/>
    </source>
</evidence>
<organism evidence="2 3">
    <name type="scientific">Nocardioides zhouii</name>
    <dbReference type="NCBI Taxonomy" id="1168729"/>
    <lineage>
        <taxon>Bacteria</taxon>
        <taxon>Bacillati</taxon>
        <taxon>Actinomycetota</taxon>
        <taxon>Actinomycetes</taxon>
        <taxon>Propionibacteriales</taxon>
        <taxon>Nocardioidaceae</taxon>
        <taxon>Nocardioides</taxon>
    </lineage>
</organism>
<dbReference type="EMBL" id="SDWV01000007">
    <property type="protein sequence ID" value="RYC11462.1"/>
    <property type="molecule type" value="Genomic_DNA"/>
</dbReference>
<dbReference type="Pfam" id="PF06197">
    <property type="entry name" value="DUF998"/>
    <property type="match status" value="1"/>
</dbReference>
<dbReference type="Proteomes" id="UP000291101">
    <property type="component" value="Unassembled WGS sequence"/>
</dbReference>
<accession>A0A4Q2SZG8</accession>
<feature type="transmembrane region" description="Helical" evidence="1">
    <location>
        <begin position="119"/>
        <end position="139"/>
    </location>
</feature>
<reference evidence="2 3" key="1">
    <citation type="submission" date="2019-01" db="EMBL/GenBank/DDBJ databases">
        <title>Novel species of Nocardioides.</title>
        <authorList>
            <person name="Liu Q."/>
            <person name="X Y.-H."/>
        </authorList>
    </citation>
    <scope>NUCLEOTIDE SEQUENCE [LARGE SCALE GENOMIC DNA]</scope>
    <source>
        <strain evidence="2 3">HLT2-9</strain>
    </source>
</reference>
<proteinExistence type="predicted"/>
<comment type="caution">
    <text evidence="2">The sequence shown here is derived from an EMBL/GenBank/DDBJ whole genome shotgun (WGS) entry which is preliminary data.</text>
</comment>
<keyword evidence="1" id="KW-0472">Membrane</keyword>
<feature type="transmembrane region" description="Helical" evidence="1">
    <location>
        <begin position="172"/>
        <end position="193"/>
    </location>
</feature>
<feature type="transmembrane region" description="Helical" evidence="1">
    <location>
        <begin position="234"/>
        <end position="251"/>
    </location>
</feature>
<keyword evidence="3" id="KW-1185">Reference proteome</keyword>
<keyword evidence="1" id="KW-0812">Transmembrane</keyword>
<sequence length="264" mass="27843">MKPRPASCGKTNQIQWLRLRPARSSPSARSYVPRASWAATKRWRSTGPVCRPDYGDVVPDLPARAAQLGALAFLLRPTYIATEVVTAAATTGGYSFVSDSVSKLGEVGCSEAYCSPRHAVMNGSFMGYGVLLAGGALLLARPLGPWVTGLLVVSGVSSYATGLAPLDQDATLHAIAATPLFVAQPLALVLLGVRLREDRPRLARALLATGAVTAAAAIGFIVSGDRSFEAGGALERLALWPVLFGLAGVAWEHRPRRRDGQLGR</sequence>
<feature type="transmembrane region" description="Helical" evidence="1">
    <location>
        <begin position="205"/>
        <end position="222"/>
    </location>
</feature>
<protein>
    <submittedName>
        <fullName evidence="2">DUF998 domain-containing protein</fullName>
    </submittedName>
</protein>
<name>A0A4Q2SZG8_9ACTN</name>
<gene>
    <name evidence="2" type="ORF">EUA94_08805</name>
</gene>
<evidence type="ECO:0000313" key="3">
    <source>
        <dbReference type="Proteomes" id="UP000291101"/>
    </source>
</evidence>
<keyword evidence="1" id="KW-1133">Transmembrane helix</keyword>
<dbReference type="OrthoDB" id="5191116at2"/>